<dbReference type="HAMAP" id="MF_01333_B">
    <property type="entry name" value="Ribosomal_uL5_B"/>
    <property type="match status" value="1"/>
</dbReference>
<reference evidence="10 11" key="1">
    <citation type="submission" date="2019-12" db="EMBL/GenBank/DDBJ databases">
        <authorList>
            <person name="Wolfe R."/>
            <person name="Danczak R."/>
            <person name="Wilkins M."/>
        </authorList>
    </citation>
    <scope>NUCLEOTIDE SEQUENCE [LARGE SCALE GENOMIC DNA]</scope>
    <source>
        <strain evidence="10">X2_MaxBin.013</strain>
    </source>
</reference>
<evidence type="ECO:0000259" key="8">
    <source>
        <dbReference type="Pfam" id="PF00281"/>
    </source>
</evidence>
<dbReference type="AlphaFoldDB" id="A0A833L199"/>
<evidence type="ECO:0000256" key="6">
    <source>
        <dbReference type="HAMAP-Rule" id="MF_01333"/>
    </source>
</evidence>
<dbReference type="GO" id="GO:0005840">
    <property type="term" value="C:ribosome"/>
    <property type="evidence" value="ECO:0007669"/>
    <property type="project" value="UniProtKB-KW"/>
</dbReference>
<evidence type="ECO:0000259" key="9">
    <source>
        <dbReference type="Pfam" id="PF00673"/>
    </source>
</evidence>
<comment type="similarity">
    <text evidence="1 6 7">Belongs to the universal ribosomal protein uL5 family.</text>
</comment>
<dbReference type="InterPro" id="IPR022803">
    <property type="entry name" value="Ribosomal_uL5_dom_sf"/>
</dbReference>
<protein>
    <recommendedName>
        <fullName evidence="4 6">Large ribosomal subunit protein uL5</fullName>
    </recommendedName>
</protein>
<dbReference type="Pfam" id="PF00281">
    <property type="entry name" value="Ribosomal_L5"/>
    <property type="match status" value="1"/>
</dbReference>
<dbReference type="GO" id="GO:0003735">
    <property type="term" value="F:structural constituent of ribosome"/>
    <property type="evidence" value="ECO:0007669"/>
    <property type="project" value="InterPro"/>
</dbReference>
<evidence type="ECO:0000256" key="2">
    <source>
        <dbReference type="ARBA" id="ARBA00022980"/>
    </source>
</evidence>
<dbReference type="Pfam" id="PF00673">
    <property type="entry name" value="Ribosomal_L5_C"/>
    <property type="match status" value="1"/>
</dbReference>
<dbReference type="GO" id="GO:0000049">
    <property type="term" value="F:tRNA binding"/>
    <property type="evidence" value="ECO:0007669"/>
    <property type="project" value="UniProtKB-UniRule"/>
</dbReference>
<dbReference type="Gene3D" id="3.30.1440.10">
    <property type="match status" value="1"/>
</dbReference>
<evidence type="ECO:0000313" key="10">
    <source>
        <dbReference type="EMBL" id="KAF0134273.1"/>
    </source>
</evidence>
<comment type="function">
    <text evidence="5">This is one of the proteins that bind and probably mediate the attachment of the 5S RNA into the large ribosomal subunit, where it forms part of the central protuberance. In the 70S ribosome it contacts protein S13 of the 30S subunit (bridge B1b), connecting the 2 subunits; this bridge is implicated in subunit movement. Contacts the P site tRNA; the 5S rRNA and some of its associated proteins might help stabilize positioning of ribosome-bound tRNAs.</text>
</comment>
<dbReference type="InterPro" id="IPR031310">
    <property type="entry name" value="Ribosomal_uL5_N"/>
</dbReference>
<dbReference type="GO" id="GO:0019843">
    <property type="term" value="F:rRNA binding"/>
    <property type="evidence" value="ECO:0007669"/>
    <property type="project" value="UniProtKB-UniRule"/>
</dbReference>
<comment type="subunit">
    <text evidence="6">Part of the 50S ribosomal subunit; part of the 5S rRNA/L5/L18/L25 subcomplex. Contacts the 5S rRNA and the P site tRNA. Forms a bridge to the 30S subunit in the 70S ribosome.</text>
</comment>
<keyword evidence="6" id="KW-0820">tRNA-binding</keyword>
<dbReference type="FunFam" id="3.30.1440.10:FF:000001">
    <property type="entry name" value="50S ribosomal protein L5"/>
    <property type="match status" value="1"/>
</dbReference>
<keyword evidence="6" id="KW-0699">rRNA-binding</keyword>
<dbReference type="SUPFAM" id="SSF55282">
    <property type="entry name" value="RL5-like"/>
    <property type="match status" value="1"/>
</dbReference>
<evidence type="ECO:0000313" key="11">
    <source>
        <dbReference type="Proteomes" id="UP000488506"/>
    </source>
</evidence>
<organism evidence="10 11">
    <name type="scientific">Candidatus Saganbacteria bacterium</name>
    <dbReference type="NCBI Taxonomy" id="2575572"/>
    <lineage>
        <taxon>Bacteria</taxon>
        <taxon>Bacillati</taxon>
        <taxon>Saganbacteria</taxon>
    </lineage>
</organism>
<dbReference type="InterPro" id="IPR020930">
    <property type="entry name" value="Ribosomal_uL5_bac-type"/>
</dbReference>
<evidence type="ECO:0000256" key="4">
    <source>
        <dbReference type="ARBA" id="ARBA00035245"/>
    </source>
</evidence>
<proteinExistence type="inferred from homology"/>
<dbReference type="EMBL" id="WPAF01000010">
    <property type="protein sequence ID" value="KAF0134273.1"/>
    <property type="molecule type" value="Genomic_DNA"/>
</dbReference>
<dbReference type="Proteomes" id="UP000488506">
    <property type="component" value="Unassembled WGS sequence"/>
</dbReference>
<feature type="domain" description="Large ribosomal subunit protein uL5 N-terminal" evidence="8">
    <location>
        <begin position="24"/>
        <end position="80"/>
    </location>
</feature>
<dbReference type="NCBIfam" id="NF000585">
    <property type="entry name" value="PRK00010.1"/>
    <property type="match status" value="1"/>
</dbReference>
<evidence type="ECO:0000256" key="1">
    <source>
        <dbReference type="ARBA" id="ARBA00008553"/>
    </source>
</evidence>
<name>A0A833L199_UNCSA</name>
<keyword evidence="3 6" id="KW-0687">Ribonucleoprotein</keyword>
<gene>
    <name evidence="6" type="primary">rplE</name>
    <name evidence="10" type="ORF">FD145_785</name>
</gene>
<dbReference type="InterPro" id="IPR031309">
    <property type="entry name" value="Ribosomal_uL5_C"/>
</dbReference>
<dbReference type="GO" id="GO:0006412">
    <property type="term" value="P:translation"/>
    <property type="evidence" value="ECO:0007669"/>
    <property type="project" value="UniProtKB-UniRule"/>
</dbReference>
<comment type="caution">
    <text evidence="10">The sequence shown here is derived from an EMBL/GenBank/DDBJ whole genome shotgun (WGS) entry which is preliminary data.</text>
</comment>
<dbReference type="InterPro" id="IPR002132">
    <property type="entry name" value="Ribosomal_uL5"/>
</dbReference>
<comment type="function">
    <text evidence="6">This is 1 of the proteins that bind and probably mediate the attachment of the 5S RNA into the large ribosomal subunit, where it forms part of the central protuberance. In the 70S ribosome it contacts protein S13 of the 30S subunit (bridge B1b), connecting the 2 subunits; this bridge is implicated in subunit movement. Contacts the P site tRNA; the 5S rRNA and some of its associated proteins might help stabilize positioning of ribosome-bound tRNAs.</text>
</comment>
<dbReference type="GO" id="GO:1990904">
    <property type="term" value="C:ribonucleoprotein complex"/>
    <property type="evidence" value="ECO:0007669"/>
    <property type="project" value="UniProtKB-KW"/>
</dbReference>
<evidence type="ECO:0000256" key="3">
    <source>
        <dbReference type="ARBA" id="ARBA00023274"/>
    </source>
</evidence>
<dbReference type="PANTHER" id="PTHR11994">
    <property type="entry name" value="60S RIBOSOMAL PROTEIN L11-RELATED"/>
    <property type="match status" value="1"/>
</dbReference>
<keyword evidence="6" id="KW-0694">RNA-binding</keyword>
<evidence type="ECO:0000256" key="5">
    <source>
        <dbReference type="ARBA" id="ARBA00058604"/>
    </source>
</evidence>
<feature type="domain" description="Large ribosomal subunit protein uL5 C-terminal" evidence="9">
    <location>
        <begin position="85"/>
        <end position="177"/>
    </location>
</feature>
<dbReference type="PIRSF" id="PIRSF002161">
    <property type="entry name" value="Ribosomal_L5"/>
    <property type="match status" value="1"/>
</dbReference>
<accession>A0A833L199</accession>
<keyword evidence="2 6" id="KW-0689">Ribosomal protein</keyword>
<evidence type="ECO:0000256" key="7">
    <source>
        <dbReference type="RuleBase" id="RU003930"/>
    </source>
</evidence>
<sequence>MNELKEKYLKKIVPEIKKKFGLLNAHQVPKLVKIVLSEGISDGGSNPKSADIAALEMTEISGQKAVIKKAKKSIAAFKLKSKDAIGCMVTLRGERMYLFFNKLINICLPKIRDFRGLNPNSFDGRGNYSFGLKEQLIFPEVDYDKIDKVRGMNITIVTTAKNNEEAKELLKLLGIPFVER</sequence>